<organism evidence="4 5">
    <name type="scientific">Saxophila tyrrhenica</name>
    <dbReference type="NCBI Taxonomy" id="1690608"/>
    <lineage>
        <taxon>Eukaryota</taxon>
        <taxon>Fungi</taxon>
        <taxon>Dikarya</taxon>
        <taxon>Ascomycota</taxon>
        <taxon>Pezizomycotina</taxon>
        <taxon>Dothideomycetes</taxon>
        <taxon>Dothideomycetidae</taxon>
        <taxon>Mycosphaerellales</taxon>
        <taxon>Extremaceae</taxon>
        <taxon>Saxophila</taxon>
    </lineage>
</organism>
<feature type="compositionally biased region" description="Acidic residues" evidence="2">
    <location>
        <begin position="230"/>
        <end position="239"/>
    </location>
</feature>
<dbReference type="RefSeq" id="XP_064663221.1">
    <property type="nucleotide sequence ID" value="XM_064798894.1"/>
</dbReference>
<dbReference type="GO" id="GO:0016020">
    <property type="term" value="C:membrane"/>
    <property type="evidence" value="ECO:0007669"/>
    <property type="project" value="InterPro"/>
</dbReference>
<dbReference type="InterPro" id="IPR006757">
    <property type="entry name" value="OGF_rcpt"/>
</dbReference>
<gene>
    <name evidence="4" type="ORF">LTR77_001633</name>
</gene>
<dbReference type="Proteomes" id="UP001337655">
    <property type="component" value="Unassembled WGS sequence"/>
</dbReference>
<evidence type="ECO:0000256" key="1">
    <source>
        <dbReference type="ARBA" id="ARBA00010365"/>
    </source>
</evidence>
<comment type="caution">
    <text evidence="4">The sequence shown here is derived from an EMBL/GenBank/DDBJ whole genome shotgun (WGS) entry which is preliminary data.</text>
</comment>
<dbReference type="GO" id="GO:0140625">
    <property type="term" value="F:opioid growth factor receptor activity"/>
    <property type="evidence" value="ECO:0007669"/>
    <property type="project" value="InterPro"/>
</dbReference>
<feature type="compositionally biased region" description="Basic and acidic residues" evidence="2">
    <location>
        <begin position="240"/>
        <end position="254"/>
    </location>
</feature>
<keyword evidence="5" id="KW-1185">Reference proteome</keyword>
<evidence type="ECO:0000313" key="4">
    <source>
        <dbReference type="EMBL" id="KAK5174552.1"/>
    </source>
</evidence>
<evidence type="ECO:0000259" key="3">
    <source>
        <dbReference type="Pfam" id="PF04664"/>
    </source>
</evidence>
<dbReference type="GeneID" id="89922981"/>
<feature type="region of interest" description="Disordered" evidence="2">
    <location>
        <begin position="220"/>
        <end position="254"/>
    </location>
</feature>
<protein>
    <recommendedName>
        <fullName evidence="3">Opioid growth factor receptor (OGFr) conserved domain-containing protein</fullName>
    </recommendedName>
</protein>
<proteinExistence type="inferred from homology"/>
<sequence>MAPQSFIINFYSTDNECDHKGRTFNDILRFNNQALEHEHDYIQVLFPLPERSPINPTAPVITPEVRAAFLDHSGLRERLVLALERMLQFYGFGLNPSYSKLEIANFTATSDIGPRAREDALIGRSPNFERRAPITWLKSMDHNHLRLTRIIRCLRVLGLDVLAWALYQALMGHDRIENVSDRTRRVLWLEPSEGDDGKGVKWLREELMEDVKQEVWMKEEYVQAQPSSEEGSDEEESEDSEKVKDEVKVKREGD</sequence>
<reference evidence="4 5" key="1">
    <citation type="submission" date="2023-08" db="EMBL/GenBank/DDBJ databases">
        <title>Black Yeasts Isolated from many extreme environments.</title>
        <authorList>
            <person name="Coleine C."/>
            <person name="Stajich J.E."/>
            <person name="Selbmann L."/>
        </authorList>
    </citation>
    <scope>NUCLEOTIDE SEQUENCE [LARGE SCALE GENOMIC DNA]</scope>
    <source>
        <strain evidence="4 5">CCFEE 5935</strain>
    </source>
</reference>
<dbReference type="PANTHER" id="PTHR14015:SF2">
    <property type="entry name" value="OPIOID GROWTH FACTOR RECEPTOR (OGFR) CONSERVED DOMAIN-CONTAINING PROTEIN"/>
    <property type="match status" value="1"/>
</dbReference>
<dbReference type="InterPro" id="IPR039574">
    <property type="entry name" value="OGFr"/>
</dbReference>
<evidence type="ECO:0000313" key="5">
    <source>
        <dbReference type="Proteomes" id="UP001337655"/>
    </source>
</evidence>
<accession>A0AAV9PQE9</accession>
<comment type="similarity">
    <text evidence="1">Belongs to the opioid growth factor receptor family.</text>
</comment>
<dbReference type="PANTHER" id="PTHR14015">
    <property type="entry name" value="OPIOID GROWTH FACTOR RECEPTOR OGFR ZETA-TYPE OPIOID RECEPTOR"/>
    <property type="match status" value="1"/>
</dbReference>
<dbReference type="Pfam" id="PF04664">
    <property type="entry name" value="OGFr_N"/>
    <property type="match status" value="2"/>
</dbReference>
<evidence type="ECO:0000256" key="2">
    <source>
        <dbReference type="SAM" id="MobiDB-lite"/>
    </source>
</evidence>
<feature type="domain" description="Opioid growth factor receptor (OGFr) conserved" evidence="3">
    <location>
        <begin position="122"/>
        <end position="170"/>
    </location>
</feature>
<feature type="domain" description="Opioid growth factor receptor (OGFr) conserved" evidence="3">
    <location>
        <begin position="8"/>
        <end position="95"/>
    </location>
</feature>
<dbReference type="AlphaFoldDB" id="A0AAV9PQE9"/>
<name>A0AAV9PQE9_9PEZI</name>
<dbReference type="EMBL" id="JAVRRT010000002">
    <property type="protein sequence ID" value="KAK5174552.1"/>
    <property type="molecule type" value="Genomic_DNA"/>
</dbReference>